<keyword evidence="2" id="KW-0732">Signal</keyword>
<feature type="signal peptide" evidence="2">
    <location>
        <begin position="1"/>
        <end position="23"/>
    </location>
</feature>
<feature type="chain" id="PRO_5001534614" description="Fungal lipase-type domain-containing protein" evidence="2">
    <location>
        <begin position="24"/>
        <end position="1126"/>
    </location>
</feature>
<dbReference type="Pfam" id="PF01764">
    <property type="entry name" value="Lipase_3"/>
    <property type="match status" value="1"/>
</dbReference>
<keyword evidence="1" id="KW-0472">Membrane</keyword>
<dbReference type="GeneID" id="20091036"/>
<feature type="transmembrane region" description="Helical" evidence="1">
    <location>
        <begin position="632"/>
        <end position="658"/>
    </location>
</feature>
<keyword evidence="1" id="KW-1133">Transmembrane helix</keyword>
<dbReference type="CDD" id="cd00519">
    <property type="entry name" value="Lipase_3"/>
    <property type="match status" value="1"/>
</dbReference>
<feature type="domain" description="Fungal lipase-type" evidence="3">
    <location>
        <begin position="879"/>
        <end position="1022"/>
    </location>
</feature>
<dbReference type="InterPro" id="IPR029058">
    <property type="entry name" value="AB_hydrolase_fold"/>
</dbReference>
<feature type="transmembrane region" description="Helical" evidence="1">
    <location>
        <begin position="467"/>
        <end position="489"/>
    </location>
</feature>
<dbReference type="SUPFAM" id="SSF53474">
    <property type="entry name" value="alpha/beta-Hydrolases"/>
    <property type="match status" value="1"/>
</dbReference>
<dbReference type="Gene3D" id="3.40.50.1820">
    <property type="entry name" value="alpha/beta hydrolase"/>
    <property type="match status" value="1"/>
</dbReference>
<dbReference type="InterPro" id="IPR051218">
    <property type="entry name" value="Sec_MonoDiacylglyc_Lipase"/>
</dbReference>
<dbReference type="VEuPathDB" id="FungiDB:H310_13986"/>
<organism evidence="4">
    <name type="scientific">Aphanomyces invadans</name>
    <dbReference type="NCBI Taxonomy" id="157072"/>
    <lineage>
        <taxon>Eukaryota</taxon>
        <taxon>Sar</taxon>
        <taxon>Stramenopiles</taxon>
        <taxon>Oomycota</taxon>
        <taxon>Saprolegniomycetes</taxon>
        <taxon>Saprolegniales</taxon>
        <taxon>Verrucalvaceae</taxon>
        <taxon>Aphanomyces</taxon>
    </lineage>
</organism>
<proteinExistence type="predicted"/>
<feature type="transmembrane region" description="Helical" evidence="1">
    <location>
        <begin position="559"/>
        <end position="577"/>
    </location>
</feature>
<protein>
    <recommendedName>
        <fullName evidence="3">Fungal lipase-type domain-containing protein</fullName>
    </recommendedName>
</protein>
<dbReference type="AlphaFoldDB" id="A0A024TBP1"/>
<feature type="transmembrane region" description="Helical" evidence="1">
    <location>
        <begin position="96"/>
        <end position="115"/>
    </location>
</feature>
<evidence type="ECO:0000256" key="1">
    <source>
        <dbReference type="SAM" id="Phobius"/>
    </source>
</evidence>
<dbReference type="PANTHER" id="PTHR45856:SF11">
    <property type="entry name" value="FUNGAL LIPASE-LIKE DOMAIN-CONTAINING PROTEIN"/>
    <property type="match status" value="1"/>
</dbReference>
<keyword evidence="1" id="KW-0812">Transmembrane</keyword>
<dbReference type="GO" id="GO:0006629">
    <property type="term" value="P:lipid metabolic process"/>
    <property type="evidence" value="ECO:0007669"/>
    <property type="project" value="InterPro"/>
</dbReference>
<feature type="transmembrane region" description="Helical" evidence="1">
    <location>
        <begin position="598"/>
        <end position="620"/>
    </location>
</feature>
<dbReference type="PANTHER" id="PTHR45856">
    <property type="entry name" value="ALPHA/BETA-HYDROLASES SUPERFAMILY PROTEIN"/>
    <property type="match status" value="1"/>
</dbReference>
<dbReference type="InterPro" id="IPR002921">
    <property type="entry name" value="Fungal_lipase-type"/>
</dbReference>
<dbReference type="RefSeq" id="XP_008879895.1">
    <property type="nucleotide sequence ID" value="XM_008881673.1"/>
</dbReference>
<evidence type="ECO:0000313" key="4">
    <source>
        <dbReference type="EMBL" id="ETV91443.1"/>
    </source>
</evidence>
<feature type="transmembrane region" description="Helical" evidence="1">
    <location>
        <begin position="679"/>
        <end position="702"/>
    </location>
</feature>
<reference evidence="4" key="1">
    <citation type="submission" date="2013-12" db="EMBL/GenBank/DDBJ databases">
        <title>The Genome Sequence of Aphanomyces invadans NJM9701.</title>
        <authorList>
            <consortium name="The Broad Institute Genomics Platform"/>
            <person name="Russ C."/>
            <person name="Tyler B."/>
            <person name="van West P."/>
            <person name="Dieguez-Uribeondo J."/>
            <person name="Young S.K."/>
            <person name="Zeng Q."/>
            <person name="Gargeya S."/>
            <person name="Fitzgerald M."/>
            <person name="Abouelleil A."/>
            <person name="Alvarado L."/>
            <person name="Chapman S.B."/>
            <person name="Gainer-Dewar J."/>
            <person name="Goldberg J."/>
            <person name="Griggs A."/>
            <person name="Gujja S."/>
            <person name="Hansen M."/>
            <person name="Howarth C."/>
            <person name="Imamovic A."/>
            <person name="Ireland A."/>
            <person name="Larimer J."/>
            <person name="McCowan C."/>
            <person name="Murphy C."/>
            <person name="Pearson M."/>
            <person name="Poon T.W."/>
            <person name="Priest M."/>
            <person name="Roberts A."/>
            <person name="Saif S."/>
            <person name="Shea T."/>
            <person name="Sykes S."/>
            <person name="Wortman J."/>
            <person name="Nusbaum C."/>
            <person name="Birren B."/>
        </authorList>
    </citation>
    <scope>NUCLEOTIDE SEQUENCE [LARGE SCALE GENOMIC DNA]</scope>
    <source>
        <strain evidence="4">NJM9701</strain>
    </source>
</reference>
<sequence>MMKRCGAAVGSLLVMSVASGATAADVPVQSLPWEPSTCGGNLLAKSSEFGCGLHRCQCWPCVSVCDPSLGCEDSPAGSSRCQGQCRLTALGHFLNILRWLFVLGCPAIVFGYHILKVQTGSATTRSSEDDHKGVIDGNTVDGLESMLHQDQILDVVMNQVEQQRRMMSRLLWHVMHPLASKEQVTERRHRSRHGRRHPTFPAATQYMNILTPSTDNLAAVAFPPEAIQVEPSNPLDEYIDLGKLHTGHAHGAYVINLHAQIYLETMHENVVPTLVTIVFVLAVATFVAAYNPISMASASVEISRSSCMMANDNCSFLNWTVSPDAVDVPAPFDLIPRHRHRVLFQHLHLPQVPDVLLLELHLTDTRTDDSSNDFGFYQLNMSAPTAPDPSQLVLRYLNRLSTTCSATTCGAIPLAAVYLQRFGASESDVRARRFDIDLVLLSNASAPTSNPPLSFRLVLTAYQDNRAWIAVTVRCCLGTFTALFLVHFLRALNAHLNHRFPDAVQTKSLYFRVWGHMSLERHLMAILLLVLVVQHNPIMLIWTLPWFGPSSHSYIVFRNAWETVVYVVILGSLLIMLDCYRKDCHEFSNGASLKVAGYWFLGVKVALFAGAVVLRLSLALSLEGLFDATVNVAQWVSVVDLLLLVAGFSVFFGVVAIVHRVLEAQRYSHTRYLSLSFRYLTVIAFAILAILLLNTAFSSTYAPVSTTKSTDLTAAALVVEIATAVFVFFAVLAFYPPNKLEPGLIPRVVPTAPPDDSIRHSQPTLPPQATTQPVEALSRATATLLRLPAFRAKACTKPHRLFCLETACLLMNCSRHAYYRSSLNLPNDTSEDGVVAYPATSYVNQTALLRDGLEETMAIHDDGTDTNCLILHSEFRIIFAFRGTDSKANIKTDFEIKLEPFPWLPPESDGSQTPFVHRGFLTAYATVRDKCHAALRDLLRRYDGQGHASDSVQIYCTGHSLGGALATLAALDLKLSFKRDVVMYNYGSPRVGTHSFSRVFNSQMPLAFRVVNEGDIICGLPQRVSMSCLGQSKKLYKHVGTEVVMDGKMNGDFLIRPTFAEKNLIVEVRKKPGRHYLKGYTENLDMILKRCLQSERHHLGDFYMQNALEDALYDDSMDERSPVRLP</sequence>
<name>A0A024TBP1_9STRA</name>
<gene>
    <name evidence="4" type="ORF">H310_13986</name>
</gene>
<feature type="transmembrane region" description="Helical" evidence="1">
    <location>
        <begin position="270"/>
        <end position="290"/>
    </location>
</feature>
<accession>A0A024TBP1</accession>
<dbReference type="EMBL" id="KI914010">
    <property type="protein sequence ID" value="ETV91443.1"/>
    <property type="molecule type" value="Genomic_DNA"/>
</dbReference>
<evidence type="ECO:0000256" key="2">
    <source>
        <dbReference type="SAM" id="SignalP"/>
    </source>
</evidence>
<feature type="transmembrane region" description="Helical" evidence="1">
    <location>
        <begin position="523"/>
        <end position="547"/>
    </location>
</feature>
<dbReference type="eggNOG" id="KOG4569">
    <property type="taxonomic scope" value="Eukaryota"/>
</dbReference>
<dbReference type="OrthoDB" id="426718at2759"/>
<feature type="transmembrane region" description="Helical" evidence="1">
    <location>
        <begin position="714"/>
        <end position="735"/>
    </location>
</feature>
<evidence type="ECO:0000259" key="3">
    <source>
        <dbReference type="Pfam" id="PF01764"/>
    </source>
</evidence>